<dbReference type="PANTHER" id="PTHR39201:SF1">
    <property type="entry name" value="FLAVODOXIN-LIKE DOMAIN-CONTAINING PROTEIN"/>
    <property type="match status" value="1"/>
</dbReference>
<keyword evidence="1" id="KW-0732">Signal</keyword>
<dbReference type="Pfam" id="PF12682">
    <property type="entry name" value="Flavodoxin_4"/>
    <property type="match status" value="1"/>
</dbReference>
<feature type="domain" description="Flavodoxin-like" evidence="2">
    <location>
        <begin position="35"/>
        <end position="189"/>
    </location>
</feature>
<feature type="signal peptide" evidence="1">
    <location>
        <begin position="1"/>
        <end position="20"/>
    </location>
</feature>
<proteinExistence type="predicted"/>
<dbReference type="GO" id="GO:0010181">
    <property type="term" value="F:FMN binding"/>
    <property type="evidence" value="ECO:0007669"/>
    <property type="project" value="InterPro"/>
</dbReference>
<gene>
    <name evidence="3" type="ORF">DXB61_17245</name>
</gene>
<dbReference type="EMBL" id="QSUP01000035">
    <property type="protein sequence ID" value="RGN46288.1"/>
    <property type="molecule type" value="Genomic_DNA"/>
</dbReference>
<evidence type="ECO:0000256" key="1">
    <source>
        <dbReference type="SAM" id="SignalP"/>
    </source>
</evidence>
<dbReference type="PANTHER" id="PTHR39201">
    <property type="entry name" value="EXPORTED PROTEIN-RELATED"/>
    <property type="match status" value="1"/>
</dbReference>
<reference evidence="3 4" key="1">
    <citation type="submission" date="2018-08" db="EMBL/GenBank/DDBJ databases">
        <title>A genome reference for cultivated species of the human gut microbiota.</title>
        <authorList>
            <person name="Zou Y."/>
            <person name="Xue W."/>
            <person name="Luo G."/>
        </authorList>
    </citation>
    <scope>NUCLEOTIDE SEQUENCE [LARGE SCALE GENOMIC DNA]</scope>
    <source>
        <strain evidence="3 4">OM05-11AA</strain>
    </source>
</reference>
<dbReference type="Gene3D" id="3.40.50.360">
    <property type="match status" value="1"/>
</dbReference>
<dbReference type="RefSeq" id="WP_122122707.1">
    <property type="nucleotide sequence ID" value="NZ_JBCHGO010000013.1"/>
</dbReference>
<name>A0AB37LQM2_9BACT</name>
<dbReference type="PROSITE" id="PS50902">
    <property type="entry name" value="FLAVODOXIN_LIKE"/>
    <property type="match status" value="1"/>
</dbReference>
<dbReference type="SUPFAM" id="SSF52218">
    <property type="entry name" value="Flavoproteins"/>
    <property type="match status" value="1"/>
</dbReference>
<protein>
    <submittedName>
        <fullName evidence="3">Flavodoxin</fullName>
    </submittedName>
</protein>
<evidence type="ECO:0000313" key="4">
    <source>
        <dbReference type="Proteomes" id="UP000261088"/>
    </source>
</evidence>
<comment type="caution">
    <text evidence="3">The sequence shown here is derived from an EMBL/GenBank/DDBJ whole genome shotgun (WGS) entry which is preliminary data.</text>
</comment>
<evidence type="ECO:0000313" key="3">
    <source>
        <dbReference type="EMBL" id="RGN46288.1"/>
    </source>
</evidence>
<accession>A0AB37LQM2</accession>
<dbReference type="Proteomes" id="UP000261088">
    <property type="component" value="Unassembled WGS sequence"/>
</dbReference>
<evidence type="ECO:0000259" key="2">
    <source>
        <dbReference type="PROSITE" id="PS50902"/>
    </source>
</evidence>
<dbReference type="AlphaFoldDB" id="A0AB37LQM2"/>
<dbReference type="NCBIfam" id="NF005501">
    <property type="entry name" value="PRK07116.1"/>
    <property type="match status" value="1"/>
</dbReference>
<dbReference type="InterPro" id="IPR008254">
    <property type="entry name" value="Flavodoxin/NO_synth"/>
</dbReference>
<sequence>MYKCLLILLSVVGIATATFAQQKQDMNSMQSNHKVLVAYFSATGTTARAAQKVAAATGGELYAVTPAQPYTDADLDWHNAQSRSSVEMNDPKARPALGGKRLDVSGYDIVFIGYPIWWDLAPRIINTFIESHDLKGKTVVPFATSGSSSIAGSAAALKRTYPALNWKEGRLLNRADEKTIRTWIDRLGY</sequence>
<feature type="chain" id="PRO_5044202600" evidence="1">
    <location>
        <begin position="21"/>
        <end position="189"/>
    </location>
</feature>
<dbReference type="InterPro" id="IPR029039">
    <property type="entry name" value="Flavoprotein-like_sf"/>
</dbReference>
<organism evidence="3 4">
    <name type="scientific">Parabacteroides merdae</name>
    <dbReference type="NCBI Taxonomy" id="46503"/>
    <lineage>
        <taxon>Bacteria</taxon>
        <taxon>Pseudomonadati</taxon>
        <taxon>Bacteroidota</taxon>
        <taxon>Bacteroidia</taxon>
        <taxon>Bacteroidales</taxon>
        <taxon>Tannerellaceae</taxon>
        <taxon>Parabacteroides</taxon>
    </lineage>
</organism>